<dbReference type="Pfam" id="PF00520">
    <property type="entry name" value="Ion_trans"/>
    <property type="match status" value="1"/>
</dbReference>
<organism evidence="8 9">
    <name type="scientific">Paenibacillus oceani</name>
    <dbReference type="NCBI Taxonomy" id="2772510"/>
    <lineage>
        <taxon>Bacteria</taxon>
        <taxon>Bacillati</taxon>
        <taxon>Bacillota</taxon>
        <taxon>Bacilli</taxon>
        <taxon>Bacillales</taxon>
        <taxon>Paenibacillaceae</taxon>
        <taxon>Paenibacillus</taxon>
    </lineage>
</organism>
<dbReference type="EMBL" id="JACXJA010000031">
    <property type="protein sequence ID" value="MBD2864611.1"/>
    <property type="molecule type" value="Genomic_DNA"/>
</dbReference>
<protein>
    <submittedName>
        <fullName evidence="8">Ion transporter</fullName>
    </submittedName>
</protein>
<evidence type="ECO:0000256" key="3">
    <source>
        <dbReference type="ARBA" id="ARBA00022989"/>
    </source>
</evidence>
<feature type="transmembrane region" description="Helical" evidence="6">
    <location>
        <begin position="12"/>
        <end position="35"/>
    </location>
</feature>
<keyword evidence="2 6" id="KW-0812">Transmembrane</keyword>
<dbReference type="InterPro" id="IPR027359">
    <property type="entry name" value="Volt_channel_dom_sf"/>
</dbReference>
<keyword evidence="5" id="KW-0175">Coiled coil</keyword>
<dbReference type="GO" id="GO:0005248">
    <property type="term" value="F:voltage-gated sodium channel activity"/>
    <property type="evidence" value="ECO:0007669"/>
    <property type="project" value="TreeGrafter"/>
</dbReference>
<evidence type="ECO:0000256" key="6">
    <source>
        <dbReference type="SAM" id="Phobius"/>
    </source>
</evidence>
<keyword evidence="9" id="KW-1185">Reference proteome</keyword>
<feature type="transmembrane region" description="Helical" evidence="6">
    <location>
        <begin position="199"/>
        <end position="218"/>
    </location>
</feature>
<accession>A0A927CEQ2</accession>
<gene>
    <name evidence="8" type="ORF">IDH45_21715</name>
</gene>
<dbReference type="InterPro" id="IPR005821">
    <property type="entry name" value="Ion_trans_dom"/>
</dbReference>
<evidence type="ECO:0000313" key="8">
    <source>
        <dbReference type="EMBL" id="MBD2864611.1"/>
    </source>
</evidence>
<dbReference type="GO" id="GO:0001518">
    <property type="term" value="C:voltage-gated sodium channel complex"/>
    <property type="evidence" value="ECO:0007669"/>
    <property type="project" value="TreeGrafter"/>
</dbReference>
<comment type="subcellular location">
    <subcellularLocation>
        <location evidence="1">Membrane</location>
        <topology evidence="1">Multi-pass membrane protein</topology>
    </subcellularLocation>
</comment>
<feature type="transmembrane region" description="Helical" evidence="6">
    <location>
        <begin position="82"/>
        <end position="103"/>
    </location>
</feature>
<dbReference type="Gene3D" id="1.10.287.70">
    <property type="match status" value="1"/>
</dbReference>
<evidence type="ECO:0000256" key="2">
    <source>
        <dbReference type="ARBA" id="ARBA00022692"/>
    </source>
</evidence>
<dbReference type="PANTHER" id="PTHR10037">
    <property type="entry name" value="VOLTAGE-GATED CATION CHANNEL CALCIUM AND SODIUM"/>
    <property type="match status" value="1"/>
</dbReference>
<dbReference type="Gene3D" id="1.20.120.350">
    <property type="entry name" value="Voltage-gated potassium channels. Chain C"/>
    <property type="match status" value="1"/>
</dbReference>
<feature type="transmembrane region" description="Helical" evidence="6">
    <location>
        <begin position="47"/>
        <end position="70"/>
    </location>
</feature>
<evidence type="ECO:0000259" key="7">
    <source>
        <dbReference type="Pfam" id="PF00520"/>
    </source>
</evidence>
<dbReference type="SUPFAM" id="SSF81324">
    <property type="entry name" value="Voltage-gated potassium channels"/>
    <property type="match status" value="1"/>
</dbReference>
<evidence type="ECO:0000256" key="1">
    <source>
        <dbReference type="ARBA" id="ARBA00004141"/>
    </source>
</evidence>
<evidence type="ECO:0000313" key="9">
    <source>
        <dbReference type="Proteomes" id="UP000639396"/>
    </source>
</evidence>
<proteinExistence type="predicted"/>
<keyword evidence="3 6" id="KW-1133">Transmembrane helix</keyword>
<dbReference type="AlphaFoldDB" id="A0A927CEQ2"/>
<name>A0A927CEQ2_9BACL</name>
<sequence length="275" mass="31107">MSTNQPSSFGAFIHGKAFTSIILTVVFLNAIVIGLQSYPQVNAAYGSLLQSLDLVFLMIFTVEVILKVFVDRTNYFKDGWNVFDFIVVAASLLFISSPFVSVLRILRVLRILKTISSIRSLRRIIISLFMAIPTIGSIALLMIIVFYIYGVIGATFFAEISPNYFGNLSKSLITLFQIATFDDWANIYRPIAETTPLSLLYFVTFIFIAVFVMLNLVVGEIVNNAANIQNEVQEIEKEVHEIKADSSEIALLREEVKELKQLLLEERQYRHDRAV</sequence>
<dbReference type="Proteomes" id="UP000639396">
    <property type="component" value="Unassembled WGS sequence"/>
</dbReference>
<feature type="coiled-coil region" evidence="5">
    <location>
        <begin position="218"/>
        <end position="269"/>
    </location>
</feature>
<evidence type="ECO:0000256" key="5">
    <source>
        <dbReference type="SAM" id="Coils"/>
    </source>
</evidence>
<reference evidence="8" key="1">
    <citation type="submission" date="2020-09" db="EMBL/GenBank/DDBJ databases">
        <title>A novel bacterium of genus Paenibacillus, isolated from South China Sea.</title>
        <authorList>
            <person name="Huang H."/>
            <person name="Mo K."/>
            <person name="Hu Y."/>
        </authorList>
    </citation>
    <scope>NUCLEOTIDE SEQUENCE</scope>
    <source>
        <strain evidence="8">IB182363</strain>
    </source>
</reference>
<dbReference type="PANTHER" id="PTHR10037:SF62">
    <property type="entry name" value="SODIUM CHANNEL PROTEIN 60E"/>
    <property type="match status" value="1"/>
</dbReference>
<dbReference type="InterPro" id="IPR043203">
    <property type="entry name" value="VGCC_Ca_Na"/>
</dbReference>
<keyword evidence="4 6" id="KW-0472">Membrane</keyword>
<feature type="transmembrane region" description="Helical" evidence="6">
    <location>
        <begin position="124"/>
        <end position="149"/>
    </location>
</feature>
<comment type="caution">
    <text evidence="8">The sequence shown here is derived from an EMBL/GenBank/DDBJ whole genome shotgun (WGS) entry which is preliminary data.</text>
</comment>
<dbReference type="RefSeq" id="WP_190930238.1">
    <property type="nucleotide sequence ID" value="NZ_JACXJA010000031.1"/>
</dbReference>
<feature type="domain" description="Ion transport" evidence="7">
    <location>
        <begin position="16"/>
        <end position="231"/>
    </location>
</feature>
<evidence type="ECO:0000256" key="4">
    <source>
        <dbReference type="ARBA" id="ARBA00023136"/>
    </source>
</evidence>